<evidence type="ECO:0000313" key="2">
    <source>
        <dbReference type="EMBL" id="TFB86505.1"/>
    </source>
</evidence>
<keyword evidence="3" id="KW-1185">Reference proteome</keyword>
<dbReference type="AlphaFoldDB" id="A0A1I3ADB5"/>
<dbReference type="InterPro" id="IPR014710">
    <property type="entry name" value="RmlC-like_jellyroll"/>
</dbReference>
<proteinExistence type="predicted"/>
<dbReference type="SUPFAM" id="SSF51182">
    <property type="entry name" value="RmlC-like cupins"/>
    <property type="match status" value="1"/>
</dbReference>
<reference evidence="1 3" key="1">
    <citation type="submission" date="2016-10" db="EMBL/GenBank/DDBJ databases">
        <authorList>
            <person name="Varghese N."/>
            <person name="Submissions S."/>
        </authorList>
    </citation>
    <scope>NUCLEOTIDE SEQUENCE [LARGE SCALE GENOMIC DNA]</scope>
    <source>
        <strain evidence="1 3">GMCC 1.11211</strain>
    </source>
</reference>
<dbReference type="Pfam" id="PF05962">
    <property type="entry name" value="HutD"/>
    <property type="match status" value="1"/>
</dbReference>
<dbReference type="Proteomes" id="UP000199681">
    <property type="component" value="Unassembled WGS sequence"/>
</dbReference>
<evidence type="ECO:0000313" key="1">
    <source>
        <dbReference type="EMBL" id="SFH47910.1"/>
    </source>
</evidence>
<dbReference type="CDD" id="cd20293">
    <property type="entry name" value="cupin_HutD_N"/>
    <property type="match status" value="1"/>
</dbReference>
<dbReference type="STRING" id="995038.SAMN05216274_10658"/>
<evidence type="ECO:0000313" key="3">
    <source>
        <dbReference type="Proteomes" id="UP000199681"/>
    </source>
</evidence>
<accession>A0A1I3ADB5</accession>
<dbReference type="PANTHER" id="PTHR37943:SF1">
    <property type="entry name" value="PROTEIN VES"/>
    <property type="match status" value="1"/>
</dbReference>
<dbReference type="InterPro" id="IPR011051">
    <property type="entry name" value="RmlC_Cupin_sf"/>
</dbReference>
<dbReference type="EMBL" id="SOFE01000008">
    <property type="protein sequence ID" value="TFB86505.1"/>
    <property type="molecule type" value="Genomic_DNA"/>
</dbReference>
<dbReference type="InterPro" id="IPR010282">
    <property type="entry name" value="Uncharacterised_HutD/Ves"/>
</dbReference>
<name>A0A1I3ADB5_9MICO</name>
<gene>
    <name evidence="2" type="ORF">E3O11_04220</name>
    <name evidence="1" type="ORF">SAMN05216274_10658</name>
</gene>
<dbReference type="RefSeq" id="WP_092449242.1">
    <property type="nucleotide sequence ID" value="NZ_BKAC01000005.1"/>
</dbReference>
<dbReference type="EMBL" id="FOPW01000006">
    <property type="protein sequence ID" value="SFH47910.1"/>
    <property type="molecule type" value="Genomic_DNA"/>
</dbReference>
<comment type="caution">
    <text evidence="2">The sequence shown here is derived from an EMBL/GenBank/DDBJ whole genome shotgun (WGS) entry which is preliminary data.</text>
</comment>
<protein>
    <submittedName>
        <fullName evidence="2">HutD family protein</fullName>
    </submittedName>
</protein>
<dbReference type="Proteomes" id="UP000297963">
    <property type="component" value="Unassembled WGS sequence"/>
</dbReference>
<organism evidence="2 4">
    <name type="scientific">Cryobacterium levicorallinum</name>
    <dbReference type="NCBI Taxonomy" id="995038"/>
    <lineage>
        <taxon>Bacteria</taxon>
        <taxon>Bacillati</taxon>
        <taxon>Actinomycetota</taxon>
        <taxon>Actinomycetes</taxon>
        <taxon>Micrococcales</taxon>
        <taxon>Microbacteriaceae</taxon>
        <taxon>Cryobacterium</taxon>
    </lineage>
</organism>
<dbReference type="Gene3D" id="2.60.120.10">
    <property type="entry name" value="Jelly Rolls"/>
    <property type="match status" value="1"/>
</dbReference>
<sequence>MHIIRLDSLRPAPWRNGGGTTREVASFPAGAVDFDWRISIADVTAAGDFSSFPGVDRILTVIEGELMVVIVDGEEHAMEQYRPFRFSGDSATSCALPVGDTRDLNVMTRRGAFKGFLSIVELSKKRAHPVFDDQFALLLKGYAVVTAGGEEAKLGALDTVRGDDPAPEVLGRGFLAVITLEAVPT</sequence>
<evidence type="ECO:0000313" key="4">
    <source>
        <dbReference type="Proteomes" id="UP000297963"/>
    </source>
</evidence>
<reference evidence="2 4" key="2">
    <citation type="submission" date="2019-03" db="EMBL/GenBank/DDBJ databases">
        <title>Genomics of glacier-inhabiting Cryobacterium strains.</title>
        <authorList>
            <person name="Liu Q."/>
            <person name="Xin Y.-H."/>
        </authorList>
    </citation>
    <scope>NUCLEOTIDE SEQUENCE [LARGE SCALE GENOMIC DNA]</scope>
    <source>
        <strain evidence="2 4">Hh34</strain>
    </source>
</reference>
<dbReference type="PANTHER" id="PTHR37943">
    <property type="entry name" value="PROTEIN VES"/>
    <property type="match status" value="1"/>
</dbReference>